<keyword evidence="2" id="KW-1185">Reference proteome</keyword>
<sequence length="173" mass="19366">IVELADPDNGEHTVPQFPLKVLVVQSFHVLNAHLNLSRFGPTYFQRIPMQIPNAPGLGARFPRLSCLVHRLPNAESAAQNFINSRYFNALVISSHLPGMRHLHITNPSVDNVQLAAVNFPDLKSLVFEYLNEFYNVDEACHAIAMCLRQFQHLESLVVKARVPTTVPTALLCC</sequence>
<evidence type="ECO:0000313" key="2">
    <source>
        <dbReference type="Proteomes" id="UP001145114"/>
    </source>
</evidence>
<proteinExistence type="predicted"/>
<comment type="caution">
    <text evidence="1">The sequence shown here is derived from an EMBL/GenBank/DDBJ whole genome shotgun (WGS) entry which is preliminary data.</text>
</comment>
<protein>
    <submittedName>
        <fullName evidence="1">Uncharacterized protein</fullName>
    </submittedName>
</protein>
<reference evidence="1" key="1">
    <citation type="submission" date="2022-06" db="EMBL/GenBank/DDBJ databases">
        <title>Phylogenomic reconstructions and comparative analyses of Kickxellomycotina fungi.</title>
        <authorList>
            <person name="Reynolds N.K."/>
            <person name="Stajich J.E."/>
            <person name="Barry K."/>
            <person name="Grigoriev I.V."/>
            <person name="Crous P."/>
            <person name="Smith M.E."/>
        </authorList>
    </citation>
    <scope>NUCLEOTIDE SEQUENCE</scope>
    <source>
        <strain evidence="1">RSA 2271</strain>
    </source>
</reference>
<gene>
    <name evidence="1" type="ORF">EV182_001060</name>
</gene>
<evidence type="ECO:0000313" key="1">
    <source>
        <dbReference type="EMBL" id="KAJ1675543.1"/>
    </source>
</evidence>
<organism evidence="1 2">
    <name type="scientific">Spiromyces aspiralis</name>
    <dbReference type="NCBI Taxonomy" id="68401"/>
    <lineage>
        <taxon>Eukaryota</taxon>
        <taxon>Fungi</taxon>
        <taxon>Fungi incertae sedis</taxon>
        <taxon>Zoopagomycota</taxon>
        <taxon>Kickxellomycotina</taxon>
        <taxon>Kickxellomycetes</taxon>
        <taxon>Kickxellales</taxon>
        <taxon>Kickxellaceae</taxon>
        <taxon>Spiromyces</taxon>
    </lineage>
</organism>
<feature type="non-terminal residue" evidence="1">
    <location>
        <position position="1"/>
    </location>
</feature>
<accession>A0ACC1HIG5</accession>
<dbReference type="EMBL" id="JAMZIH010005259">
    <property type="protein sequence ID" value="KAJ1675543.1"/>
    <property type="molecule type" value="Genomic_DNA"/>
</dbReference>
<name>A0ACC1HIG5_9FUNG</name>
<dbReference type="Proteomes" id="UP001145114">
    <property type="component" value="Unassembled WGS sequence"/>
</dbReference>